<reference evidence="5 6" key="1">
    <citation type="submission" date="2017-11" db="EMBL/GenBank/DDBJ databases">
        <title>Genomic Encyclopedia of Type Strains, Phase III (KMG-III): the genomes of soil and plant-associated and newly described type strains.</title>
        <authorList>
            <person name="Whitman W."/>
        </authorList>
    </citation>
    <scope>NUCLEOTIDE SEQUENCE [LARGE SCALE GENOMIC DNA]</scope>
    <source>
        <strain evidence="5 6">UB-Domo-W1</strain>
    </source>
</reference>
<dbReference type="InterPro" id="IPR035920">
    <property type="entry name" value="YhbY-like_sf"/>
</dbReference>
<dbReference type="Gene3D" id="3.30.110.60">
    <property type="entry name" value="YhbY-like"/>
    <property type="match status" value="1"/>
</dbReference>
<dbReference type="OrthoDB" id="9797519at2"/>
<dbReference type="RefSeq" id="WP_100380183.1">
    <property type="nucleotide sequence ID" value="NZ_CBCSBW010000006.1"/>
</dbReference>
<feature type="compositionally biased region" description="Basic residues" evidence="3">
    <location>
        <begin position="199"/>
        <end position="216"/>
    </location>
</feature>
<evidence type="ECO:0000313" key="5">
    <source>
        <dbReference type="EMBL" id="PJI76886.1"/>
    </source>
</evidence>
<dbReference type="GO" id="GO:0003723">
    <property type="term" value="F:RNA binding"/>
    <property type="evidence" value="ECO:0007669"/>
    <property type="project" value="UniProtKB-UniRule"/>
</dbReference>
<dbReference type="SUPFAM" id="SSF75471">
    <property type="entry name" value="YhbY-like"/>
    <property type="match status" value="1"/>
</dbReference>
<dbReference type="PANTHER" id="PTHR40065">
    <property type="entry name" value="RNA-BINDING PROTEIN YHBY"/>
    <property type="match status" value="1"/>
</dbReference>
<dbReference type="InterPro" id="IPR001890">
    <property type="entry name" value="RNA-binding_CRM"/>
</dbReference>
<feature type="domain" description="CRM" evidence="4">
    <location>
        <begin position="4"/>
        <end position="100"/>
    </location>
</feature>
<dbReference type="Pfam" id="PF01985">
    <property type="entry name" value="CRS1_YhbY"/>
    <property type="match status" value="1"/>
</dbReference>
<gene>
    <name evidence="5" type="ORF">B0G85_1804</name>
</gene>
<proteinExistence type="predicted"/>
<dbReference type="PANTHER" id="PTHR40065:SF3">
    <property type="entry name" value="RNA-BINDING PROTEIN YHBY"/>
    <property type="match status" value="1"/>
</dbReference>
<evidence type="ECO:0000256" key="3">
    <source>
        <dbReference type="SAM" id="MobiDB-lite"/>
    </source>
</evidence>
<dbReference type="InterPro" id="IPR051925">
    <property type="entry name" value="RNA-binding_domain"/>
</dbReference>
<protein>
    <submittedName>
        <fullName evidence="5">Putative YhbY family RNA-binding protein</fullName>
    </submittedName>
</protein>
<sequence>MTALTITPAQRKSLKTQAHDLSPVVMIGGDGLTPAVIKEAKLAIAHHGLIKIRVFGDERDARIAMYEELCDKLDAAPVQHIGKLLVIWKPKAEIDTALLNLGRSYKQTKKSLQAPRTKRQGVRTSSKEGIRTSTSERSDRRSAASKSPFTRAAAVKTASATTATTAAPKKRVLRADAAESKIGWSSPGYRKAAPAAAPIKKRKVRMSSTKKKTLGS</sequence>
<evidence type="ECO:0000256" key="2">
    <source>
        <dbReference type="PROSITE-ProRule" id="PRU00626"/>
    </source>
</evidence>
<feature type="compositionally biased region" description="Low complexity" evidence="3">
    <location>
        <begin position="144"/>
        <end position="167"/>
    </location>
</feature>
<name>A0A2M8VIZ5_9BURK</name>
<keyword evidence="6" id="KW-1185">Reference proteome</keyword>
<feature type="region of interest" description="Disordered" evidence="3">
    <location>
        <begin position="108"/>
        <end position="216"/>
    </location>
</feature>
<dbReference type="EMBL" id="PGTX01000005">
    <property type="protein sequence ID" value="PJI76886.1"/>
    <property type="molecule type" value="Genomic_DNA"/>
</dbReference>
<accession>A0A2M8VIZ5</accession>
<keyword evidence="1 2" id="KW-0694">RNA-binding</keyword>
<organism evidence="5 6">
    <name type="scientific">Polynucleobacter brandtiae</name>
    <dbReference type="NCBI Taxonomy" id="1938816"/>
    <lineage>
        <taxon>Bacteria</taxon>
        <taxon>Pseudomonadati</taxon>
        <taxon>Pseudomonadota</taxon>
        <taxon>Betaproteobacteria</taxon>
        <taxon>Burkholderiales</taxon>
        <taxon>Burkholderiaceae</taxon>
        <taxon>Polynucleobacter</taxon>
    </lineage>
</organism>
<evidence type="ECO:0000313" key="6">
    <source>
        <dbReference type="Proteomes" id="UP000229366"/>
    </source>
</evidence>
<dbReference type="PROSITE" id="PS51295">
    <property type="entry name" value="CRM"/>
    <property type="match status" value="1"/>
</dbReference>
<feature type="compositionally biased region" description="Basic and acidic residues" evidence="3">
    <location>
        <begin position="125"/>
        <end position="142"/>
    </location>
</feature>
<evidence type="ECO:0000259" key="4">
    <source>
        <dbReference type="PROSITE" id="PS51295"/>
    </source>
</evidence>
<evidence type="ECO:0000256" key="1">
    <source>
        <dbReference type="ARBA" id="ARBA00022884"/>
    </source>
</evidence>
<dbReference type="Proteomes" id="UP000229366">
    <property type="component" value="Unassembled WGS sequence"/>
</dbReference>
<dbReference type="AlphaFoldDB" id="A0A2M8VIZ5"/>
<comment type="caution">
    <text evidence="5">The sequence shown here is derived from an EMBL/GenBank/DDBJ whole genome shotgun (WGS) entry which is preliminary data.</text>
</comment>
<dbReference type="SMART" id="SM01103">
    <property type="entry name" value="CRS1_YhbY"/>
    <property type="match status" value="1"/>
</dbReference>